<name>A0A8J5V7Y9_ZIZPA</name>
<feature type="chain" id="PRO_5035302140" description="Wall-associated receptor kinase galacturonan-binding domain-containing protein" evidence="1">
    <location>
        <begin position="20"/>
        <end position="228"/>
    </location>
</feature>
<keyword evidence="1" id="KW-0732">Signal</keyword>
<reference evidence="2" key="1">
    <citation type="journal article" date="2021" name="bioRxiv">
        <title>Whole Genome Assembly and Annotation of Northern Wild Rice, Zizania palustris L., Supports a Whole Genome Duplication in the Zizania Genus.</title>
        <authorList>
            <person name="Haas M."/>
            <person name="Kono T."/>
            <person name="Macchietto M."/>
            <person name="Millas R."/>
            <person name="McGilp L."/>
            <person name="Shao M."/>
            <person name="Duquette J."/>
            <person name="Hirsch C.N."/>
            <person name="Kimball J."/>
        </authorList>
    </citation>
    <scope>NUCLEOTIDE SEQUENCE</scope>
    <source>
        <tissue evidence="2">Fresh leaf tissue</tissue>
    </source>
</reference>
<dbReference type="EMBL" id="JAAALK010000285">
    <property type="protein sequence ID" value="KAG8063932.1"/>
    <property type="molecule type" value="Genomic_DNA"/>
</dbReference>
<accession>A0A8J5V7Y9</accession>
<protein>
    <recommendedName>
        <fullName evidence="4">Wall-associated receptor kinase galacturonan-binding domain-containing protein</fullName>
    </recommendedName>
</protein>
<dbReference type="AlphaFoldDB" id="A0A8J5V7Y9"/>
<dbReference type="OrthoDB" id="4062651at2759"/>
<feature type="signal peptide" evidence="1">
    <location>
        <begin position="1"/>
        <end position="19"/>
    </location>
</feature>
<evidence type="ECO:0008006" key="4">
    <source>
        <dbReference type="Google" id="ProtNLM"/>
    </source>
</evidence>
<keyword evidence="3" id="KW-1185">Reference proteome</keyword>
<dbReference type="Proteomes" id="UP000729402">
    <property type="component" value="Unassembled WGS sequence"/>
</dbReference>
<dbReference type="PANTHER" id="PTHR33491">
    <property type="entry name" value="OSJNBA0016N04.9 PROTEIN"/>
    <property type="match status" value="1"/>
</dbReference>
<organism evidence="2 3">
    <name type="scientific">Zizania palustris</name>
    <name type="common">Northern wild rice</name>
    <dbReference type="NCBI Taxonomy" id="103762"/>
    <lineage>
        <taxon>Eukaryota</taxon>
        <taxon>Viridiplantae</taxon>
        <taxon>Streptophyta</taxon>
        <taxon>Embryophyta</taxon>
        <taxon>Tracheophyta</taxon>
        <taxon>Spermatophyta</taxon>
        <taxon>Magnoliopsida</taxon>
        <taxon>Liliopsida</taxon>
        <taxon>Poales</taxon>
        <taxon>Poaceae</taxon>
        <taxon>BOP clade</taxon>
        <taxon>Oryzoideae</taxon>
        <taxon>Oryzeae</taxon>
        <taxon>Zizaniinae</taxon>
        <taxon>Zizania</taxon>
    </lineage>
</organism>
<comment type="caution">
    <text evidence="2">The sequence shown here is derived from an EMBL/GenBank/DDBJ whole genome shotgun (WGS) entry which is preliminary data.</text>
</comment>
<evidence type="ECO:0000313" key="2">
    <source>
        <dbReference type="EMBL" id="KAG8063932.1"/>
    </source>
</evidence>
<reference evidence="2" key="2">
    <citation type="submission" date="2021-02" db="EMBL/GenBank/DDBJ databases">
        <authorList>
            <person name="Kimball J.A."/>
            <person name="Haas M.W."/>
            <person name="Macchietto M."/>
            <person name="Kono T."/>
            <person name="Duquette J."/>
            <person name="Shao M."/>
        </authorList>
    </citation>
    <scope>NUCLEOTIDE SEQUENCE</scope>
    <source>
        <tissue evidence="2">Fresh leaf tissue</tissue>
    </source>
</reference>
<proteinExistence type="predicted"/>
<evidence type="ECO:0000256" key="1">
    <source>
        <dbReference type="SAM" id="SignalP"/>
    </source>
</evidence>
<gene>
    <name evidence="2" type="ORF">GUJ93_ZPchr0004g38650</name>
</gene>
<sequence>MLGLAVAFSAELLAGGAKAECQPTKCGGVDIPYPGPQRSSLGQIRVMNPISSSFLLQHHLRTHALHPMEAQPDCHTPFMLSDSNKLTVIGCRTLAYIADEDYVGNYMSGCVSTCRRGEFKSATTKGICNGIGCCQTKPIPRGLDYYRTWFDVNTMNTSSEIYNRTPCSYAVRAYGRLQLHLLNHIPNSADRLQHFLRWPGADGRSCDEAQKDPKSYMCKSENSRLGSN</sequence>
<evidence type="ECO:0000313" key="3">
    <source>
        <dbReference type="Proteomes" id="UP000729402"/>
    </source>
</evidence>